<comment type="caution">
    <text evidence="2">The sequence shown here is derived from an EMBL/GenBank/DDBJ whole genome shotgun (WGS) entry which is preliminary data.</text>
</comment>
<feature type="compositionally biased region" description="Basic and acidic residues" evidence="1">
    <location>
        <begin position="347"/>
        <end position="363"/>
    </location>
</feature>
<feature type="region of interest" description="Disordered" evidence="1">
    <location>
        <begin position="1"/>
        <end position="49"/>
    </location>
</feature>
<feature type="compositionally biased region" description="Polar residues" evidence="1">
    <location>
        <begin position="1"/>
        <end position="10"/>
    </location>
</feature>
<dbReference type="PANTHER" id="PTHR47711:SF2">
    <property type="entry name" value="PROTEIN PLASTID TRANSCRIPTIONALLY ACTIVE 16, CHLOROPLASTIC"/>
    <property type="match status" value="1"/>
</dbReference>
<dbReference type="Proteomes" id="UP000251960">
    <property type="component" value="Chromosome 8"/>
</dbReference>
<evidence type="ECO:0000313" key="2">
    <source>
        <dbReference type="EMBL" id="PWZ10500.1"/>
    </source>
</evidence>
<proteinExistence type="predicted"/>
<evidence type="ECO:0000313" key="3">
    <source>
        <dbReference type="Proteomes" id="UP000251960"/>
    </source>
</evidence>
<gene>
    <name evidence="2" type="primary">PTAC16</name>
    <name evidence="2" type="ORF">Zm00014a_042083</name>
</gene>
<dbReference type="EMBL" id="NCVQ01000009">
    <property type="protein sequence ID" value="PWZ10500.1"/>
    <property type="molecule type" value="Genomic_DNA"/>
</dbReference>
<reference evidence="2 3" key="1">
    <citation type="journal article" date="2018" name="Nat. Genet.">
        <title>Extensive intraspecific gene order and gene structural variations between Mo17 and other maize genomes.</title>
        <authorList>
            <person name="Sun S."/>
            <person name="Zhou Y."/>
            <person name="Chen J."/>
            <person name="Shi J."/>
            <person name="Zhao H."/>
            <person name="Zhao H."/>
            <person name="Song W."/>
            <person name="Zhang M."/>
            <person name="Cui Y."/>
            <person name="Dong X."/>
            <person name="Liu H."/>
            <person name="Ma X."/>
            <person name="Jiao Y."/>
            <person name="Wang B."/>
            <person name="Wei X."/>
            <person name="Stein J.C."/>
            <person name="Glaubitz J.C."/>
            <person name="Lu F."/>
            <person name="Yu G."/>
            <person name="Liang C."/>
            <person name="Fengler K."/>
            <person name="Li B."/>
            <person name="Rafalski A."/>
            <person name="Schnable P.S."/>
            <person name="Ware D.H."/>
            <person name="Buckler E.S."/>
            <person name="Lai J."/>
        </authorList>
    </citation>
    <scope>NUCLEOTIDE SEQUENCE [LARGE SCALE GENOMIC DNA]</scope>
    <source>
        <strain evidence="3">cv. Missouri 17</strain>
        <tissue evidence="2">Seedling</tissue>
    </source>
</reference>
<dbReference type="ExpressionAtlas" id="A0A3L6DPB6">
    <property type="expression patterns" value="baseline and differential"/>
</dbReference>
<organism evidence="2 3">
    <name type="scientific">Zea mays</name>
    <name type="common">Maize</name>
    <dbReference type="NCBI Taxonomy" id="4577"/>
    <lineage>
        <taxon>Eukaryota</taxon>
        <taxon>Viridiplantae</taxon>
        <taxon>Streptophyta</taxon>
        <taxon>Embryophyta</taxon>
        <taxon>Tracheophyta</taxon>
        <taxon>Spermatophyta</taxon>
        <taxon>Magnoliopsida</taxon>
        <taxon>Liliopsida</taxon>
        <taxon>Poales</taxon>
        <taxon>Poaceae</taxon>
        <taxon>PACMAD clade</taxon>
        <taxon>Panicoideae</taxon>
        <taxon>Andropogonodae</taxon>
        <taxon>Andropogoneae</taxon>
        <taxon>Tripsacinae</taxon>
        <taxon>Zea</taxon>
    </lineage>
</organism>
<dbReference type="AlphaFoldDB" id="A0A3L6DPB6"/>
<dbReference type="InterPro" id="IPR036291">
    <property type="entry name" value="NAD(P)-bd_dom_sf"/>
</dbReference>
<feature type="region of interest" description="Disordered" evidence="1">
    <location>
        <begin position="340"/>
        <end position="378"/>
    </location>
</feature>
<dbReference type="Gene3D" id="3.40.50.720">
    <property type="entry name" value="NAD(P)-binding Rossmann-like Domain"/>
    <property type="match status" value="1"/>
</dbReference>
<accession>A0A3L6DPB6</accession>
<protein>
    <submittedName>
        <fullName evidence="2">Protein plastid transcriptionally active 16, chloroplastic</fullName>
    </submittedName>
</protein>
<dbReference type="SUPFAM" id="SSF51735">
    <property type="entry name" value="NAD(P)-binding Rossmann-fold domains"/>
    <property type="match status" value="1"/>
</dbReference>
<name>A0A3L6DPB6_MAIZE</name>
<evidence type="ECO:0000256" key="1">
    <source>
        <dbReference type="SAM" id="MobiDB-lite"/>
    </source>
</evidence>
<sequence>MAPALTSNPPSFRPLTSPLRRRAATVPCRVGKPGKDSSAADDATGPNKRPNLFADFGNAKSLIQAFPSQSLFAGGGRGRKDPQTVFVAGATGQAGVRIAQTLLRQGFAVRAGVPDLASAQELARLAAAYRLISPAEARRLNAVEAGFGDPDAIAKSIGPAAKVVVTVGSAEKGPEGGGVTTDDALRVVRAADLASVAHVVVVYDEGAASGGLGGGGSTYNVLDGFTSFFSNLFSREQALTLSQFLAKVAETDVRYTLVKASLTDDYTPESYYAQLVSRSQIAALVADVFSNVAVAENKVVEVSTSSSATAKNIAEAFTAIPEDRRRTEYLEAAAKAQAEEETLASERANKKAEAAASKSEADTKTTPSEEAAATPSAVNGAQASLENLLSRAKVISADFSWEKFSTQFADVTTPLTSSLEKEPNKAQIATVRGQEKAKKLAPRIAVVKPAAQKAKQPDPKPEVRALFGGLFKQETVYVDDD</sequence>
<dbReference type="PANTHER" id="PTHR47711">
    <property type="entry name" value="PROTEIN PLASTID TRANSCRIPTIONALLY ACTIVE 16, CHLOROPLASTIC"/>
    <property type="match status" value="1"/>
</dbReference>